<feature type="transmembrane region" description="Helical" evidence="7">
    <location>
        <begin position="32"/>
        <end position="51"/>
    </location>
</feature>
<evidence type="ECO:0000259" key="8">
    <source>
        <dbReference type="Pfam" id="PF01435"/>
    </source>
</evidence>
<evidence type="ECO:0000256" key="2">
    <source>
        <dbReference type="ARBA" id="ARBA00022670"/>
    </source>
</evidence>
<reference evidence="10" key="1">
    <citation type="submission" date="2016-10" db="EMBL/GenBank/DDBJ databases">
        <authorList>
            <person name="Varghese N."/>
            <person name="Submissions S."/>
        </authorList>
    </citation>
    <scope>NUCLEOTIDE SEQUENCE [LARGE SCALE GENOMIC DNA]</scope>
    <source>
        <strain evidence="10">Nm76</strain>
    </source>
</reference>
<evidence type="ECO:0000256" key="3">
    <source>
        <dbReference type="ARBA" id="ARBA00022723"/>
    </source>
</evidence>
<evidence type="ECO:0000313" key="10">
    <source>
        <dbReference type="Proteomes" id="UP000198814"/>
    </source>
</evidence>
<dbReference type="Pfam" id="PF01435">
    <property type="entry name" value="Peptidase_M48"/>
    <property type="match status" value="1"/>
</dbReference>
<organism evidence="9 10">
    <name type="scientific">Nitrosomonas oligotropha</name>
    <dbReference type="NCBI Taxonomy" id="42354"/>
    <lineage>
        <taxon>Bacteria</taxon>
        <taxon>Pseudomonadati</taxon>
        <taxon>Pseudomonadota</taxon>
        <taxon>Betaproteobacteria</taxon>
        <taxon>Nitrosomonadales</taxon>
        <taxon>Nitrosomonadaceae</taxon>
        <taxon>Nitrosomonas</taxon>
    </lineage>
</organism>
<feature type="domain" description="Peptidase M48" evidence="8">
    <location>
        <begin position="101"/>
        <end position="290"/>
    </location>
</feature>
<gene>
    <name evidence="9" type="ORF">SAMN05216333_13130</name>
</gene>
<protein>
    <submittedName>
        <fullName evidence="9">Putative Zn-dependent protease, contains TPR repeats</fullName>
    </submittedName>
</protein>
<dbReference type="Gene3D" id="3.30.2010.10">
    <property type="entry name" value="Metalloproteases ('zincins'), catalytic domain"/>
    <property type="match status" value="1"/>
</dbReference>
<dbReference type="GO" id="GO:0016020">
    <property type="term" value="C:membrane"/>
    <property type="evidence" value="ECO:0007669"/>
    <property type="project" value="TreeGrafter"/>
</dbReference>
<keyword evidence="6" id="KW-0482">Metalloprotease</keyword>
<evidence type="ECO:0000256" key="7">
    <source>
        <dbReference type="SAM" id="Phobius"/>
    </source>
</evidence>
<evidence type="ECO:0000256" key="5">
    <source>
        <dbReference type="ARBA" id="ARBA00022833"/>
    </source>
</evidence>
<dbReference type="Proteomes" id="UP000198814">
    <property type="component" value="Unassembled WGS sequence"/>
</dbReference>
<dbReference type="AlphaFoldDB" id="A0A1H8U8X9"/>
<keyword evidence="10" id="KW-1185">Reference proteome</keyword>
<dbReference type="EMBL" id="FODO01000031">
    <property type="protein sequence ID" value="SEO99303.1"/>
    <property type="molecule type" value="Genomic_DNA"/>
</dbReference>
<keyword evidence="5" id="KW-0862">Zinc</keyword>
<dbReference type="PANTHER" id="PTHR22726">
    <property type="entry name" value="METALLOENDOPEPTIDASE OMA1"/>
    <property type="match status" value="1"/>
</dbReference>
<evidence type="ECO:0000313" key="9">
    <source>
        <dbReference type="EMBL" id="SEO99303.1"/>
    </source>
</evidence>
<dbReference type="InterPro" id="IPR011990">
    <property type="entry name" value="TPR-like_helical_dom_sf"/>
</dbReference>
<keyword evidence="7" id="KW-0472">Membrane</keyword>
<keyword evidence="3" id="KW-0479">Metal-binding</keyword>
<name>A0A1H8U8X9_9PROT</name>
<keyword evidence="7" id="KW-1133">Transmembrane helix</keyword>
<keyword evidence="4" id="KW-0378">Hydrolase</keyword>
<dbReference type="SUPFAM" id="SSF48452">
    <property type="entry name" value="TPR-like"/>
    <property type="match status" value="1"/>
</dbReference>
<dbReference type="Gene3D" id="1.25.40.10">
    <property type="entry name" value="Tetratricopeptide repeat domain"/>
    <property type="match status" value="1"/>
</dbReference>
<accession>A0A1H8U8X9</accession>
<dbReference type="InterPro" id="IPR001915">
    <property type="entry name" value="Peptidase_M48"/>
</dbReference>
<dbReference type="STRING" id="42354.SAMN05216333_13130"/>
<evidence type="ECO:0000256" key="1">
    <source>
        <dbReference type="ARBA" id="ARBA00001947"/>
    </source>
</evidence>
<comment type="cofactor">
    <cofactor evidence="1">
        <name>Zn(2+)</name>
        <dbReference type="ChEBI" id="CHEBI:29105"/>
    </cofactor>
</comment>
<proteinExistence type="predicted"/>
<evidence type="ECO:0000256" key="6">
    <source>
        <dbReference type="ARBA" id="ARBA00023049"/>
    </source>
</evidence>
<dbReference type="GO" id="GO:0051603">
    <property type="term" value="P:proteolysis involved in protein catabolic process"/>
    <property type="evidence" value="ECO:0007669"/>
    <property type="project" value="TreeGrafter"/>
</dbReference>
<dbReference type="PANTHER" id="PTHR22726:SF1">
    <property type="entry name" value="METALLOENDOPEPTIDASE OMA1, MITOCHONDRIAL"/>
    <property type="match status" value="1"/>
</dbReference>
<dbReference type="Pfam" id="PF14559">
    <property type="entry name" value="TPR_19"/>
    <property type="match status" value="1"/>
</dbReference>
<sequence>MCLTINEKFPLIRNQRITNQSNAKITGSGKNFLLALTMKLICSIIALSLLFPANTFAHELPNLGDVSQVTVTPYQERQIGLKIMRQIRADPSYMDDPEIASYLSNLGHRLIANSDEADTDQSFEFFAVEDPSINAFALPGGFMGFNSGLIVAAQSESELAAVMSHEIAHVTQKHLARMIASQKYDLVKSIAALALAILASRANNPQASQAVLVASQASMIQSKLDFTRKHEKEADRIGLSILLDAGFDPQGMTTFFERLQKSGRFHENGAPSYLRTHPITYERIADIQNRTREIPYRQAPDSMDFLLVRAKLRAYQGKPHDAVVQFKTRLDEKRYANEAVERYGYIHALLRHKKYKQADSELAHLYELLHGNSQSAALTNHPLGKTVRVEQKYIIAGAMIETLSASVKLANGKTAEAYNTYTTALKVYPQYRALIHGYADALIQNKQIDTALEFIGKQLQLIQTDPKLYSLQAQCYALSGDKMLEHRALAESYFLKGHYVAAADQLQTALQNDNGNFYQLSSIEARLKQVRTLIAEEEKEK</sequence>
<dbReference type="GO" id="GO:0046872">
    <property type="term" value="F:metal ion binding"/>
    <property type="evidence" value="ECO:0007669"/>
    <property type="project" value="UniProtKB-KW"/>
</dbReference>
<dbReference type="InterPro" id="IPR051156">
    <property type="entry name" value="Mito/Outer_Membr_Metalloprot"/>
</dbReference>
<dbReference type="GO" id="GO:0004222">
    <property type="term" value="F:metalloendopeptidase activity"/>
    <property type="evidence" value="ECO:0007669"/>
    <property type="project" value="InterPro"/>
</dbReference>
<keyword evidence="2 9" id="KW-0645">Protease</keyword>
<evidence type="ECO:0000256" key="4">
    <source>
        <dbReference type="ARBA" id="ARBA00022801"/>
    </source>
</evidence>
<keyword evidence="7" id="KW-0812">Transmembrane</keyword>
<dbReference type="CDD" id="cd07333">
    <property type="entry name" value="M48C_bepA_like"/>
    <property type="match status" value="1"/>
</dbReference>